<keyword evidence="3" id="KW-1185">Reference proteome</keyword>
<accession>C3X1Z9</accession>
<comment type="caution">
    <text evidence="2">The sequence shown here is derived from an EMBL/GenBank/DDBJ whole genome shotgun (WGS) entry which is preliminary data.</text>
</comment>
<organism evidence="2 3">
    <name type="scientific">Oxalobacter paraformigenes</name>
    <dbReference type="NCBI Taxonomy" id="556268"/>
    <lineage>
        <taxon>Bacteria</taxon>
        <taxon>Pseudomonadati</taxon>
        <taxon>Pseudomonadota</taxon>
        <taxon>Betaproteobacteria</taxon>
        <taxon>Burkholderiales</taxon>
        <taxon>Oxalobacteraceae</taxon>
        <taxon>Oxalobacter</taxon>
    </lineage>
</organism>
<dbReference type="InterPro" id="IPR009228">
    <property type="entry name" value="Capsid_scaffold_GpO"/>
</dbReference>
<evidence type="ECO:0000313" key="2">
    <source>
        <dbReference type="EMBL" id="EEO27235.1"/>
    </source>
</evidence>
<dbReference type="EMBL" id="ACDP02000029">
    <property type="protein sequence ID" value="EEO27235.1"/>
    <property type="molecule type" value="Genomic_DNA"/>
</dbReference>
<protein>
    <recommendedName>
        <fullName evidence="4">Phage capsid scaffolding protein</fullName>
    </recommendedName>
</protein>
<feature type="compositionally biased region" description="Polar residues" evidence="1">
    <location>
        <begin position="237"/>
        <end position="260"/>
    </location>
</feature>
<dbReference type="HOGENOM" id="CLU_066846_1_0_4"/>
<sequence>MLKTLSKFFRVALEGATTDGRNIERDQIIQMARNFNPAKYGARIWLEHIRGVLPEGPFQAYGDVVALKSEEVDIDGVRKMALFAQVEPTPELIAMNRKKQKMYTSIELDPKFADTGEAYLVGLAITDSPASLGTEMLCFAAQKTPEENPFSTRKQRPENLFSEAIEVELEFEEVQNYSQPLLDKVKALIKKFSGKEASDESRFNDIHAATTLLLNHIENQSEKLEQASDRMDEMQKQLQAQESAFSALKQQLDNEQTQSDRPIATGSAGELQTDC</sequence>
<evidence type="ECO:0008006" key="4">
    <source>
        <dbReference type="Google" id="ProtNLM"/>
    </source>
</evidence>
<dbReference type="RefSeq" id="WP_005876151.1">
    <property type="nucleotide sequence ID" value="NZ_CABMNL010000001.1"/>
</dbReference>
<dbReference type="Proteomes" id="UP000003973">
    <property type="component" value="Unassembled WGS sequence"/>
</dbReference>
<dbReference type="Pfam" id="PF05929">
    <property type="entry name" value="Phage_GPO"/>
    <property type="match status" value="1"/>
</dbReference>
<dbReference type="MEROPS" id="S73.001"/>
<evidence type="ECO:0000313" key="3">
    <source>
        <dbReference type="Proteomes" id="UP000003973"/>
    </source>
</evidence>
<feature type="region of interest" description="Disordered" evidence="1">
    <location>
        <begin position="237"/>
        <end position="275"/>
    </location>
</feature>
<reference evidence="2" key="1">
    <citation type="submission" date="2011-10" db="EMBL/GenBank/DDBJ databases">
        <title>The Genome Sequence of Oxalobacter formigenes HOxBLS.</title>
        <authorList>
            <consortium name="The Broad Institute Genome Sequencing Platform"/>
            <person name="Earl A."/>
            <person name="Ward D."/>
            <person name="Feldgarden M."/>
            <person name="Gevers D."/>
            <person name="Allison M.J."/>
            <person name="Humphrey S."/>
            <person name="Young S.K."/>
            <person name="Zeng Q."/>
            <person name="Gargeya S."/>
            <person name="Fitzgerald M."/>
            <person name="Haas B."/>
            <person name="Abouelleil A."/>
            <person name="Alvarado L."/>
            <person name="Arachchi H.M."/>
            <person name="Berlin A."/>
            <person name="Brown A."/>
            <person name="Chapman S.B."/>
            <person name="Chen Z."/>
            <person name="Dunbar C."/>
            <person name="Freedman E."/>
            <person name="Gearin G."/>
            <person name="Goldberg J."/>
            <person name="Griggs A."/>
            <person name="Gujja S."/>
            <person name="Heiman D."/>
            <person name="Howarth C."/>
            <person name="Larson L."/>
            <person name="Lui A."/>
            <person name="MacDonald P.J.P."/>
            <person name="Montmayeur A."/>
            <person name="Murphy C."/>
            <person name="Neiman D."/>
            <person name="Pearson M."/>
            <person name="Priest M."/>
            <person name="Roberts A."/>
            <person name="Saif S."/>
            <person name="Shea T."/>
            <person name="Shenoy N."/>
            <person name="Sisk P."/>
            <person name="Stolte C."/>
            <person name="Sykes S."/>
            <person name="Wortman J."/>
            <person name="Nusbaum C."/>
            <person name="Birren B."/>
        </authorList>
    </citation>
    <scope>NUCLEOTIDE SEQUENCE [LARGE SCALE GENOMIC DNA]</scope>
    <source>
        <strain evidence="2">HOxBLS</strain>
    </source>
</reference>
<dbReference type="AlphaFoldDB" id="C3X1Z9"/>
<proteinExistence type="predicted"/>
<dbReference type="eggNOG" id="ENOG502ZBY8">
    <property type="taxonomic scope" value="Bacteria"/>
</dbReference>
<name>C3X1Z9_9BURK</name>
<evidence type="ECO:0000256" key="1">
    <source>
        <dbReference type="SAM" id="MobiDB-lite"/>
    </source>
</evidence>
<gene>
    <name evidence="2" type="ORF">OFAG_00388</name>
</gene>